<organism evidence="2 3">
    <name type="scientific">Littorina saxatilis</name>
    <dbReference type="NCBI Taxonomy" id="31220"/>
    <lineage>
        <taxon>Eukaryota</taxon>
        <taxon>Metazoa</taxon>
        <taxon>Spiralia</taxon>
        <taxon>Lophotrochozoa</taxon>
        <taxon>Mollusca</taxon>
        <taxon>Gastropoda</taxon>
        <taxon>Caenogastropoda</taxon>
        <taxon>Littorinimorpha</taxon>
        <taxon>Littorinoidea</taxon>
        <taxon>Littorinidae</taxon>
        <taxon>Littorina</taxon>
    </lineage>
</organism>
<dbReference type="AlphaFoldDB" id="A0AAN9BD92"/>
<feature type="compositionally biased region" description="Acidic residues" evidence="1">
    <location>
        <begin position="44"/>
        <end position="55"/>
    </location>
</feature>
<gene>
    <name evidence="2" type="ORF">V1264_020737</name>
</gene>
<evidence type="ECO:0000313" key="2">
    <source>
        <dbReference type="EMBL" id="KAK7102534.1"/>
    </source>
</evidence>
<keyword evidence="3" id="KW-1185">Reference proteome</keyword>
<feature type="compositionally biased region" description="Basic and acidic residues" evidence="1">
    <location>
        <begin position="83"/>
        <end position="98"/>
    </location>
</feature>
<reference evidence="2 3" key="1">
    <citation type="submission" date="2024-02" db="EMBL/GenBank/DDBJ databases">
        <title>Chromosome-scale genome assembly of the rough periwinkle Littorina saxatilis.</title>
        <authorList>
            <person name="De Jode A."/>
            <person name="Faria R."/>
            <person name="Formenti G."/>
            <person name="Sims Y."/>
            <person name="Smith T.P."/>
            <person name="Tracey A."/>
            <person name="Wood J.M.D."/>
            <person name="Zagrodzka Z.B."/>
            <person name="Johannesson K."/>
            <person name="Butlin R.K."/>
            <person name="Leder E.H."/>
        </authorList>
    </citation>
    <scope>NUCLEOTIDE SEQUENCE [LARGE SCALE GENOMIC DNA]</scope>
    <source>
        <strain evidence="2">Snail1</strain>
        <tissue evidence="2">Muscle</tissue>
    </source>
</reference>
<sequence length="139" mass="15721">MANRRYTVEEAVRILMDIPGNGDESEDENVVGGEGDIVQNEREIESDESESDNDDFVQPSTSRGRGRGRRGQGRGGRGGTGRKRTDTVDNSRQEDPTFPREYSMYIDVSFLYCCPNSFYAISIQHTLFLEISSKISYYD</sequence>
<feature type="region of interest" description="Disordered" evidence="1">
    <location>
        <begin position="15"/>
        <end position="99"/>
    </location>
</feature>
<comment type="caution">
    <text evidence="2">The sequence shown here is derived from an EMBL/GenBank/DDBJ whole genome shotgun (WGS) entry which is preliminary data.</text>
</comment>
<dbReference type="EMBL" id="JBAMIC010000010">
    <property type="protein sequence ID" value="KAK7102534.1"/>
    <property type="molecule type" value="Genomic_DNA"/>
</dbReference>
<name>A0AAN9BD92_9CAEN</name>
<evidence type="ECO:0000313" key="3">
    <source>
        <dbReference type="Proteomes" id="UP001374579"/>
    </source>
</evidence>
<protein>
    <submittedName>
        <fullName evidence="2">Uncharacterized protein</fullName>
    </submittedName>
</protein>
<proteinExistence type="predicted"/>
<dbReference type="Proteomes" id="UP001374579">
    <property type="component" value="Unassembled WGS sequence"/>
</dbReference>
<evidence type="ECO:0000256" key="1">
    <source>
        <dbReference type="SAM" id="MobiDB-lite"/>
    </source>
</evidence>
<accession>A0AAN9BD92</accession>